<dbReference type="AlphaFoldDB" id="Q229J7"/>
<dbReference type="GeneID" id="7830166"/>
<dbReference type="InterPro" id="IPR014756">
    <property type="entry name" value="Ig_E-set"/>
</dbReference>
<dbReference type="GO" id="GO:0015031">
    <property type="term" value="P:protein transport"/>
    <property type="evidence" value="ECO:0007669"/>
    <property type="project" value="TreeGrafter"/>
</dbReference>
<dbReference type="Proteomes" id="UP000009168">
    <property type="component" value="Unassembled WGS sequence"/>
</dbReference>
<keyword evidence="3" id="KW-1185">Reference proteome</keyword>
<accession>Q229J7</accession>
<protein>
    <submittedName>
        <fullName evidence="2">Arrestin</fullName>
    </submittedName>
</protein>
<dbReference type="HOGENOM" id="CLU_047343_0_0_1"/>
<reference evidence="3" key="1">
    <citation type="journal article" date="2006" name="PLoS Biol.">
        <title>Macronuclear genome sequence of the ciliate Tetrahymena thermophila, a model eukaryote.</title>
        <authorList>
            <person name="Eisen J.A."/>
            <person name="Coyne R.S."/>
            <person name="Wu M."/>
            <person name="Wu D."/>
            <person name="Thiagarajan M."/>
            <person name="Wortman J.R."/>
            <person name="Badger J.H."/>
            <person name="Ren Q."/>
            <person name="Amedeo P."/>
            <person name="Jones K.M."/>
            <person name="Tallon L.J."/>
            <person name="Delcher A.L."/>
            <person name="Salzberg S.L."/>
            <person name="Silva J.C."/>
            <person name="Haas B.J."/>
            <person name="Majoros W.H."/>
            <person name="Farzad M."/>
            <person name="Carlton J.M."/>
            <person name="Smith R.K. Jr."/>
            <person name="Garg J."/>
            <person name="Pearlman R.E."/>
            <person name="Karrer K.M."/>
            <person name="Sun L."/>
            <person name="Manning G."/>
            <person name="Elde N.C."/>
            <person name="Turkewitz A.P."/>
            <person name="Asai D.J."/>
            <person name="Wilkes D.E."/>
            <person name="Wang Y."/>
            <person name="Cai H."/>
            <person name="Collins K."/>
            <person name="Stewart B.A."/>
            <person name="Lee S.R."/>
            <person name="Wilamowska K."/>
            <person name="Weinberg Z."/>
            <person name="Ruzzo W.L."/>
            <person name="Wloga D."/>
            <person name="Gaertig J."/>
            <person name="Frankel J."/>
            <person name="Tsao C.-C."/>
            <person name="Gorovsky M.A."/>
            <person name="Keeling P.J."/>
            <person name="Waller R.F."/>
            <person name="Patron N.J."/>
            <person name="Cherry J.M."/>
            <person name="Stover N.A."/>
            <person name="Krieger C.J."/>
            <person name="del Toro C."/>
            <person name="Ryder H.F."/>
            <person name="Williamson S.C."/>
            <person name="Barbeau R.A."/>
            <person name="Hamilton E.P."/>
            <person name="Orias E."/>
        </authorList>
    </citation>
    <scope>NUCLEOTIDE SEQUENCE [LARGE SCALE GENOMIC DNA]</scope>
    <source>
        <strain evidence="3">SB210</strain>
    </source>
</reference>
<dbReference type="PANTHER" id="PTHR11188:SF17">
    <property type="entry name" value="FI21816P1"/>
    <property type="match status" value="1"/>
</dbReference>
<evidence type="ECO:0000313" key="2">
    <source>
        <dbReference type="EMBL" id="EAR81964.1"/>
    </source>
</evidence>
<dbReference type="STRING" id="312017.Q229J7"/>
<proteinExistence type="predicted"/>
<dbReference type="KEGG" id="tet:TTHERM_01394350"/>
<evidence type="ECO:0000259" key="1">
    <source>
        <dbReference type="Pfam" id="PF02752"/>
    </source>
</evidence>
<evidence type="ECO:0000313" key="3">
    <source>
        <dbReference type="Proteomes" id="UP000009168"/>
    </source>
</evidence>
<feature type="domain" description="Arrestin C-terminal-like" evidence="1">
    <location>
        <begin position="188"/>
        <end position="304"/>
    </location>
</feature>
<dbReference type="InterPro" id="IPR050357">
    <property type="entry name" value="Arrestin_domain-protein"/>
</dbReference>
<dbReference type="PANTHER" id="PTHR11188">
    <property type="entry name" value="ARRESTIN DOMAIN CONTAINING PROTEIN"/>
    <property type="match status" value="1"/>
</dbReference>
<dbReference type="InterPro" id="IPR014752">
    <property type="entry name" value="Arrestin-like_C"/>
</dbReference>
<dbReference type="GO" id="GO:0005737">
    <property type="term" value="C:cytoplasm"/>
    <property type="evidence" value="ECO:0007669"/>
    <property type="project" value="TreeGrafter"/>
</dbReference>
<organism evidence="2 3">
    <name type="scientific">Tetrahymena thermophila (strain SB210)</name>
    <dbReference type="NCBI Taxonomy" id="312017"/>
    <lineage>
        <taxon>Eukaryota</taxon>
        <taxon>Sar</taxon>
        <taxon>Alveolata</taxon>
        <taxon>Ciliophora</taxon>
        <taxon>Intramacronucleata</taxon>
        <taxon>Oligohymenophorea</taxon>
        <taxon>Hymenostomatida</taxon>
        <taxon>Tetrahymenina</taxon>
        <taxon>Tetrahymenidae</taxon>
        <taxon>Tetrahymena</taxon>
    </lineage>
</organism>
<dbReference type="Gene3D" id="2.60.40.640">
    <property type="match status" value="2"/>
</dbReference>
<dbReference type="InParanoid" id="Q229J7"/>
<dbReference type="Pfam" id="PF02752">
    <property type="entry name" value="Arrestin_C"/>
    <property type="match status" value="1"/>
</dbReference>
<gene>
    <name evidence="2" type="ORF">TTHERM_01394350</name>
</gene>
<sequence>MGQSNPKDNRRQVRGGIYIQLQKTYFVSNEVIHGLLNINLEEPFQGHILQVTLSGVEETSFTFETHREGIRKTIQAQGHNAFLNFQIPIYDFAQGQLQSAFVINPCQLVIPFQLAISDKIPSSVQYFCSEKIKCSLKYSIIAEIISTEPNVKPVYGSQEIFIGQQIPSFDLTFTSTAQQPELCYCCKPGYIQYSINRNQECYSPNEVMNLSMEIDFSQFSKTVNELTIKLVGQLSMKADNTVVNRIIELNENSINVKVQSSQMKSEVQFKIPGNIPLSSKGQLIEVIYYLYIIPKIDTFYCVSDSSPHYFEIQINPNSNLLQNSQNIPQLLQIQAPQNWNPNQLQPSQFNQNQLQLFVQQKNQQNQQNSYNPQYENNLNMIQPSTMIQQILIKPSGQPQMINQNQKYI</sequence>
<dbReference type="OrthoDB" id="291852at2759"/>
<dbReference type="InterPro" id="IPR011022">
    <property type="entry name" value="Arrestin_C-like"/>
</dbReference>
<dbReference type="EMBL" id="GG662321">
    <property type="protein sequence ID" value="EAR81964.1"/>
    <property type="molecule type" value="Genomic_DNA"/>
</dbReference>
<name>Q229J7_TETTS</name>
<dbReference type="RefSeq" id="XP_001029627.1">
    <property type="nucleotide sequence ID" value="XM_001029627.1"/>
</dbReference>
<dbReference type="SUPFAM" id="SSF81296">
    <property type="entry name" value="E set domains"/>
    <property type="match status" value="1"/>
</dbReference>